<keyword evidence="8" id="KW-0443">Lipid metabolism</keyword>
<reference evidence="10 11" key="1">
    <citation type="journal article" date="2021" name="Int. J. Syst. Evol. Microbiol.">
        <title>Amazonocrinis nigriterrae gen. nov., sp. nov., Atlanticothrix silvestris gen. nov., sp. nov. and Dendronalium phyllosphericum gen. nov., sp. nov., nostocacean cyanobacteria from Brazilian environments.</title>
        <authorList>
            <person name="Alvarenga D.O."/>
            <person name="Andreote A.P.D."/>
            <person name="Branco L.H.Z."/>
            <person name="Delbaje E."/>
            <person name="Cruz R.B."/>
            <person name="Varani A.M."/>
            <person name="Fiore M.F."/>
        </authorList>
    </citation>
    <scope>NUCLEOTIDE SEQUENCE [LARGE SCALE GENOMIC DNA]</scope>
    <source>
        <strain evidence="10 11">CENA67</strain>
    </source>
</reference>
<evidence type="ECO:0000256" key="8">
    <source>
        <dbReference type="ARBA" id="ARBA00023098"/>
    </source>
</evidence>
<evidence type="ECO:0000256" key="1">
    <source>
        <dbReference type="ARBA" id="ARBA00001954"/>
    </source>
</evidence>
<dbReference type="RefSeq" id="WP_198124209.1">
    <property type="nucleotide sequence ID" value="NZ_JAECZC010000010.1"/>
</dbReference>
<keyword evidence="5" id="KW-0276">Fatty acid metabolism</keyword>
<keyword evidence="6" id="KW-0560">Oxidoreductase</keyword>
<dbReference type="GO" id="GO:0006633">
    <property type="term" value="P:fatty acid biosynthetic process"/>
    <property type="evidence" value="ECO:0007669"/>
    <property type="project" value="UniProtKB-KW"/>
</dbReference>
<comment type="cofactor">
    <cofactor evidence="1">
        <name>Fe(2+)</name>
        <dbReference type="ChEBI" id="CHEBI:29033"/>
    </cofactor>
</comment>
<dbReference type="CDD" id="cd00657">
    <property type="entry name" value="Ferritin_like"/>
    <property type="match status" value="1"/>
</dbReference>
<evidence type="ECO:0000256" key="7">
    <source>
        <dbReference type="ARBA" id="ARBA00023004"/>
    </source>
</evidence>
<dbReference type="AlphaFoldDB" id="A0A8J7HQF2"/>
<keyword evidence="9" id="KW-0275">Fatty acid biosynthesis</keyword>
<name>A0A8J7HQF2_9NOST</name>
<dbReference type="SUPFAM" id="SSF47240">
    <property type="entry name" value="Ferritin-like"/>
    <property type="match status" value="1"/>
</dbReference>
<dbReference type="InterPro" id="IPR005067">
    <property type="entry name" value="Fatty_acid_desaturase-2"/>
</dbReference>
<dbReference type="Pfam" id="PF03405">
    <property type="entry name" value="FA_desaturase_2"/>
    <property type="match status" value="1"/>
</dbReference>
<evidence type="ECO:0000256" key="3">
    <source>
        <dbReference type="ARBA" id="ARBA00022516"/>
    </source>
</evidence>
<comment type="similarity">
    <text evidence="2">Belongs to the fatty acid desaturase type 2 family.</text>
</comment>
<keyword evidence="7" id="KW-0408">Iron</keyword>
<organism evidence="10 11">
    <name type="scientific">Amazonocrinis nigriterrae CENA67</name>
    <dbReference type="NCBI Taxonomy" id="2794033"/>
    <lineage>
        <taxon>Bacteria</taxon>
        <taxon>Bacillati</taxon>
        <taxon>Cyanobacteriota</taxon>
        <taxon>Cyanophyceae</taxon>
        <taxon>Nostocales</taxon>
        <taxon>Nostocaceae</taxon>
        <taxon>Amazonocrinis</taxon>
        <taxon>Amazonocrinis nigriterrae</taxon>
    </lineage>
</organism>
<dbReference type="EMBL" id="JAECZC010000010">
    <property type="protein sequence ID" value="MBH8562245.1"/>
    <property type="molecule type" value="Genomic_DNA"/>
</dbReference>
<dbReference type="GO" id="GO:0045300">
    <property type="term" value="F:stearoyl-[ACP] desaturase activity"/>
    <property type="evidence" value="ECO:0007669"/>
    <property type="project" value="InterPro"/>
</dbReference>
<keyword evidence="4" id="KW-0479">Metal-binding</keyword>
<comment type="caution">
    <text evidence="10">The sequence shown here is derived from an EMBL/GenBank/DDBJ whole genome shotgun (WGS) entry which is preliminary data.</text>
</comment>
<protein>
    <submittedName>
        <fullName evidence="10">Ferritin-like domain-containing protein</fullName>
    </submittedName>
</protein>
<dbReference type="InterPro" id="IPR012348">
    <property type="entry name" value="RNR-like"/>
</dbReference>
<gene>
    <name evidence="10" type="ORF">I8748_08660</name>
</gene>
<evidence type="ECO:0000256" key="6">
    <source>
        <dbReference type="ARBA" id="ARBA00023002"/>
    </source>
</evidence>
<proteinExistence type="inferred from homology"/>
<dbReference type="Gene3D" id="1.10.620.20">
    <property type="entry name" value="Ribonucleotide Reductase, subunit A"/>
    <property type="match status" value="1"/>
</dbReference>
<evidence type="ECO:0000256" key="5">
    <source>
        <dbReference type="ARBA" id="ARBA00022832"/>
    </source>
</evidence>
<evidence type="ECO:0000313" key="11">
    <source>
        <dbReference type="Proteomes" id="UP000632766"/>
    </source>
</evidence>
<evidence type="ECO:0000313" key="10">
    <source>
        <dbReference type="EMBL" id="MBH8562245.1"/>
    </source>
</evidence>
<dbReference type="InterPro" id="IPR009078">
    <property type="entry name" value="Ferritin-like_SF"/>
</dbReference>
<evidence type="ECO:0000256" key="4">
    <source>
        <dbReference type="ARBA" id="ARBA00022723"/>
    </source>
</evidence>
<dbReference type="Proteomes" id="UP000632766">
    <property type="component" value="Unassembled WGS sequence"/>
</dbReference>
<accession>A0A8J7HQF2</accession>
<dbReference type="GO" id="GO:0046872">
    <property type="term" value="F:metal ion binding"/>
    <property type="evidence" value="ECO:0007669"/>
    <property type="project" value="UniProtKB-KW"/>
</dbReference>
<keyword evidence="3" id="KW-0444">Lipid biosynthesis</keyword>
<evidence type="ECO:0000256" key="9">
    <source>
        <dbReference type="ARBA" id="ARBA00023160"/>
    </source>
</evidence>
<keyword evidence="11" id="KW-1185">Reference proteome</keyword>
<sequence length="298" mass="34223">MVNLISRPNIVNQLYSILAEQRSSLVDLIWEQHSFHEKRRWSAVEMINAINLENLSEIDKANIWNAGRAELTTKPGADRLARLADAECRRWQQSNPVLASVMQACSTWSRYWNEEESFHESTLNRLSNLLGLETVDDQILIEFRKIFPDDDMLRTLVLLAISEITAIVNYSYCASVAQDPGLKKLFKQIAADEAQHMTYFISFAKALVDSQEYSPKGAFAVTYLFVREGGELYGSQRQHLEKRDSHVNWWDALKYEMTIPDNIERKQGMIFSALRQITGIEVNSAAEVEQKWLELVGC</sequence>
<evidence type="ECO:0000256" key="2">
    <source>
        <dbReference type="ARBA" id="ARBA00008749"/>
    </source>
</evidence>